<accession>A0A2T7NNR3</accession>
<comment type="caution">
    <text evidence="2">The sequence shown here is derived from an EMBL/GenBank/DDBJ whole genome shotgun (WGS) entry which is preliminary data.</text>
</comment>
<organism evidence="2 3">
    <name type="scientific">Pomacea canaliculata</name>
    <name type="common">Golden apple snail</name>
    <dbReference type="NCBI Taxonomy" id="400727"/>
    <lineage>
        <taxon>Eukaryota</taxon>
        <taxon>Metazoa</taxon>
        <taxon>Spiralia</taxon>
        <taxon>Lophotrochozoa</taxon>
        <taxon>Mollusca</taxon>
        <taxon>Gastropoda</taxon>
        <taxon>Caenogastropoda</taxon>
        <taxon>Architaenioglossa</taxon>
        <taxon>Ampullarioidea</taxon>
        <taxon>Ampullariidae</taxon>
        <taxon>Pomacea</taxon>
    </lineage>
</organism>
<name>A0A2T7NNR3_POMCA</name>
<sequence>MCLHLKSLASPDDRRQMAQEHMGVGETAPHESTKSLEESLAEKTAGHVFELPAPCRVRPPFNLGSCALFFPSWMTGRTLLFLAGTEPSSSHAITKSTDSISEGGLDSLQGGMVTSAPSDPACRVRLWSRAGHAGCL</sequence>
<evidence type="ECO:0000313" key="3">
    <source>
        <dbReference type="Proteomes" id="UP000245119"/>
    </source>
</evidence>
<dbReference type="Proteomes" id="UP000245119">
    <property type="component" value="Linkage Group LG10"/>
</dbReference>
<evidence type="ECO:0000313" key="2">
    <source>
        <dbReference type="EMBL" id="PVD22804.1"/>
    </source>
</evidence>
<feature type="compositionally biased region" description="Basic and acidic residues" evidence="1">
    <location>
        <begin position="28"/>
        <end position="41"/>
    </location>
</feature>
<keyword evidence="3" id="KW-1185">Reference proteome</keyword>
<dbReference type="AlphaFoldDB" id="A0A2T7NNR3"/>
<evidence type="ECO:0000256" key="1">
    <source>
        <dbReference type="SAM" id="MobiDB-lite"/>
    </source>
</evidence>
<dbReference type="EMBL" id="PZQS01000010">
    <property type="protein sequence ID" value="PVD22804.1"/>
    <property type="molecule type" value="Genomic_DNA"/>
</dbReference>
<protein>
    <submittedName>
        <fullName evidence="2">Uncharacterized protein</fullName>
    </submittedName>
</protein>
<reference evidence="2 3" key="1">
    <citation type="submission" date="2018-04" db="EMBL/GenBank/DDBJ databases">
        <title>The genome of golden apple snail Pomacea canaliculata provides insight into stress tolerance and invasive adaptation.</title>
        <authorList>
            <person name="Liu C."/>
            <person name="Liu B."/>
            <person name="Ren Y."/>
            <person name="Zhang Y."/>
            <person name="Wang H."/>
            <person name="Li S."/>
            <person name="Jiang F."/>
            <person name="Yin L."/>
            <person name="Zhang G."/>
            <person name="Qian W."/>
            <person name="Fan W."/>
        </authorList>
    </citation>
    <scope>NUCLEOTIDE SEQUENCE [LARGE SCALE GENOMIC DNA]</scope>
    <source>
        <strain evidence="2">SZHN2017</strain>
        <tissue evidence="2">Muscle</tissue>
    </source>
</reference>
<proteinExistence type="predicted"/>
<feature type="region of interest" description="Disordered" evidence="1">
    <location>
        <begin position="9"/>
        <end position="41"/>
    </location>
</feature>
<gene>
    <name evidence="2" type="ORF">C0Q70_16060</name>
</gene>